<evidence type="ECO:0000313" key="4">
    <source>
        <dbReference type="EMBL" id="QJW95933.1"/>
    </source>
</evidence>
<dbReference type="InterPro" id="IPR011006">
    <property type="entry name" value="CheY-like_superfamily"/>
</dbReference>
<dbReference type="GO" id="GO:0000160">
    <property type="term" value="P:phosphorelay signal transduction system"/>
    <property type="evidence" value="ECO:0007669"/>
    <property type="project" value="InterPro"/>
</dbReference>
<dbReference type="Proteomes" id="UP000503447">
    <property type="component" value="Chromosome"/>
</dbReference>
<name>A0A6M5YRL3_9BACT</name>
<protein>
    <recommendedName>
        <fullName evidence="3">Response regulatory domain-containing protein</fullName>
    </recommendedName>
</protein>
<dbReference type="RefSeq" id="WP_171471604.1">
    <property type="nucleotide sequence ID" value="NZ_CP053452.2"/>
</dbReference>
<evidence type="ECO:0000259" key="3">
    <source>
        <dbReference type="PROSITE" id="PS50110"/>
    </source>
</evidence>
<dbReference type="AlphaFoldDB" id="A0A6M5YRL3"/>
<dbReference type="SUPFAM" id="SSF52172">
    <property type="entry name" value="CheY-like"/>
    <property type="match status" value="1"/>
</dbReference>
<feature type="domain" description="Response regulatory" evidence="3">
    <location>
        <begin position="5"/>
        <end position="126"/>
    </location>
</feature>
<accession>A0A6M5YRL3</accession>
<dbReference type="Gene3D" id="3.40.50.2300">
    <property type="match status" value="1"/>
</dbReference>
<evidence type="ECO:0000256" key="1">
    <source>
        <dbReference type="PROSITE-ProRule" id="PRU00169"/>
    </source>
</evidence>
<organism evidence="4 5">
    <name type="scientific">Frigoriglobus tundricola</name>
    <dbReference type="NCBI Taxonomy" id="2774151"/>
    <lineage>
        <taxon>Bacteria</taxon>
        <taxon>Pseudomonadati</taxon>
        <taxon>Planctomycetota</taxon>
        <taxon>Planctomycetia</taxon>
        <taxon>Gemmatales</taxon>
        <taxon>Gemmataceae</taxon>
        <taxon>Frigoriglobus</taxon>
    </lineage>
</organism>
<feature type="region of interest" description="Disordered" evidence="2">
    <location>
        <begin position="141"/>
        <end position="167"/>
    </location>
</feature>
<evidence type="ECO:0000313" key="5">
    <source>
        <dbReference type="Proteomes" id="UP000503447"/>
    </source>
</evidence>
<comment type="caution">
    <text evidence="1">Lacks conserved residue(s) required for the propagation of feature annotation.</text>
</comment>
<reference evidence="5" key="1">
    <citation type="submission" date="2020-05" db="EMBL/GenBank/DDBJ databases">
        <title>Frigoriglobus tundricola gen. nov., sp. nov., a psychrotolerant cellulolytic planctomycete of the family Gemmataceae with two divergent copies of 16S rRNA gene.</title>
        <authorList>
            <person name="Kulichevskaya I.S."/>
            <person name="Ivanova A.A."/>
            <person name="Naumoff D.G."/>
            <person name="Beletsky A.V."/>
            <person name="Rijpstra W.I.C."/>
            <person name="Sinninghe Damste J.S."/>
            <person name="Mardanov A.V."/>
            <person name="Ravin N.V."/>
            <person name="Dedysh S.N."/>
        </authorList>
    </citation>
    <scope>NUCLEOTIDE SEQUENCE [LARGE SCALE GENOMIC DNA]</scope>
    <source>
        <strain evidence="5">PL17</strain>
    </source>
</reference>
<dbReference type="EMBL" id="CP053452">
    <property type="protein sequence ID" value="QJW95933.1"/>
    <property type="molecule type" value="Genomic_DNA"/>
</dbReference>
<proteinExistence type="predicted"/>
<dbReference type="KEGG" id="ftj:FTUN_3487"/>
<keyword evidence="5" id="KW-1185">Reference proteome</keyword>
<gene>
    <name evidence="4" type="ORF">FTUN_3487</name>
</gene>
<feature type="compositionally biased region" description="Acidic residues" evidence="2">
    <location>
        <begin position="156"/>
        <end position="167"/>
    </location>
</feature>
<evidence type="ECO:0000256" key="2">
    <source>
        <dbReference type="SAM" id="MobiDB-lite"/>
    </source>
</evidence>
<sequence>MRAPQLVVVEYDGWIARHLGDIAAEGAWLVRGTRSVEAGLALARERRPCVLVVQVELAEDNLAALRLIADARTACPDVPVVAVSDVKLSDADRVAWTAALIDLGARYVLFPPLTKPVLEDVMSGLMAAAIRRVVGAAPAPAIAPAPKPKRPQPADEVIDLADEELHE</sequence>
<dbReference type="InterPro" id="IPR001789">
    <property type="entry name" value="Sig_transdc_resp-reg_receiver"/>
</dbReference>
<dbReference type="PROSITE" id="PS50110">
    <property type="entry name" value="RESPONSE_REGULATORY"/>
    <property type="match status" value="1"/>
</dbReference>